<evidence type="ECO:0000256" key="1">
    <source>
        <dbReference type="ARBA" id="ARBA00004496"/>
    </source>
</evidence>
<evidence type="ECO:0000256" key="5">
    <source>
        <dbReference type="SAM" id="MobiDB-lite"/>
    </source>
</evidence>
<dbReference type="InterPro" id="IPR051976">
    <property type="entry name" value="Synaptopodin_domain"/>
</dbReference>
<keyword evidence="6" id="KW-1133">Transmembrane helix</keyword>
<feature type="region of interest" description="Disordered" evidence="5">
    <location>
        <begin position="635"/>
        <end position="658"/>
    </location>
</feature>
<dbReference type="GO" id="GO:0003779">
    <property type="term" value="F:actin binding"/>
    <property type="evidence" value="ECO:0007669"/>
    <property type="project" value="TreeGrafter"/>
</dbReference>
<feature type="compositionally biased region" description="Pro residues" evidence="5">
    <location>
        <begin position="980"/>
        <end position="989"/>
    </location>
</feature>
<evidence type="ECO:0000256" key="4">
    <source>
        <dbReference type="ARBA" id="ARBA00038161"/>
    </source>
</evidence>
<dbReference type="Proteomes" id="UP000192223">
    <property type="component" value="Unplaced"/>
</dbReference>
<evidence type="ECO:0000313" key="7">
    <source>
        <dbReference type="Proteomes" id="UP000192223"/>
    </source>
</evidence>
<dbReference type="PANTHER" id="PTHR24217">
    <property type="entry name" value="PUTATIVE-RELATED"/>
    <property type="match status" value="1"/>
</dbReference>
<sequence>MLQVLSFVGFFVFFFVIFYLSKMLNEWLNYIWVMLCSVFYRTTARSLTEGTSKLDNLIVASLVIFNEIKRRRKENQDHKSNSSNVTIVELPDSSMSMEETSLVPVDNQGQVVVDTRGGRVLKAEEESTEEHTTSEVTKQSKTEQYAEQSEEKQLNATAKIVQEHGSTEKTMDRNKKVTQSVSEKLEGNKKDMSEFQVYQGNNSISLPPYQSQLIHFEPLRPYEGKNFNASIKPFEPLSPFEPPKSFELAKQIDNSLKSEKNPPILKDENYSPPYSYTNDNVVRRSNFQSKPPVPETIRDQPNRKTNTNSNYGILTQSMYEPITKVNVDKSFSDVDTVKSLRRYSDPSSFAQNREQSILEARKFNDTPKPYISPFQRTDTLDEVVTTERNDNEEDKGYTEIKLFETPKVIPRRQDDTDKAEIKEEKIKNTLKEIISEIDTYAEKDTELKESLKAEDKKDESIDNGNGFNYEEFVRRFSESYKNETPIITNNNTWVARLPSCLPSDTRPKSLPPDAFASLTSTSNFEEAISNTEYKLSDDNQLPFQERKTQPTEKNGFSSLPALPPQLLSEIKGQQEDADEAERKPVNFDKIFQPVENAPQIKPKKPGKVFASSAFYAKGLHPTMEEQVELARRISSSLTDSSNRSSKGQSMYVNRKKRSVKWVHEGEGQSINGTENGYGADIGGSDENKPLLKLVMNPRGKVHDINSLRKQGYNIEPALLSPEICQEIVRDLNAPKGKGAELFAKRRKRSEKWVVGETEGTNTAVPKDIITPPPRPLTNPLTPINNLPTPTYTPESAQRAQHNQELDKIQERFIRPKIKLVKSPWEAALETGSVDAAFVEEPVWPTKGNIVAPTVDSYEQALKANALETWKGAPRSEMHSNRSYTPNPAYNSTSINKLVDNYQKGVSNVDVYKPKLPQAWNAKGPGQTQQFRSVSPAFAADAAKQEEVRPTSPFPTIPDISADPSIILDAILDIKSNKPVSPLPTRPVSPIPETKNEAEVETTKASTENTDESVKFVSPVPNIIIEDEEEIETIKTETSSVPFPSIPDVKQNTDVIESDVDLLKKEFSEDGGEVTKVERKVKFVEPTNSPPETFLKERSPSPFPEIPDVSQTPEIFEKPRNFPPPKPVRKYAPVSMKKKYPLPTSEPKREPYLPKFNPTEDLALADIDKKVVERTYSDTTASSLHTLASEIFTSKGHFDARSCSPSVSVFVPKESPEEIVKESESSQTVMVIKNQEEEDRQKIEIPRHLKNQPLLKIQHRCFEELQDIKDCYAEAGRNKAVYCTGKVTPIVVDEDEMSQILQRMKRAQEGFCEESDKEVAAFENSKVQYTNEENDPQTTDSFNVSIPELNYSQNEIELQSDLRDYPYHSPLTSTHNAELIETQTSNGQEKEKEASLTNNNQDDLEDLNSVTAKSQYFSGKTVTFNEGEIIDDAPVIQFKESTNLEQTMLKTAATDYRSRLHEAVEEPPRPPKKDIRSEIQKELANSSINNNFETVEEPTCKKRPDTVIGARPLFGQLSINEEFKKALIGRKSSQRKKTFQQATERTKPAIKTERSEEEAEQLALDNVQINSQSKTKEVAEVRKIAQTLNDEIEKITYQRDRQFEVDIQQVQEELVMPDGKVIPLSNKVIIGPNAEEILNYFEPQSRDYTNSTEQAIQKYMNSQNCNDESISHHNGTSEGDQTDEEYTKVPVKSLIQNFEQNILPPMHYKQVRKSFSIPNFSDEKSSKEIKTVERCSKTENGQGTHQLHTKSTEIAHKDQFLRQAEQEFENLYYVSNAYGNSKSSSNNYHQIQGFQQSANSSFCKYSGEVAHTQESSITQSQMSYQIPLYGNNEQLCIEGKQCFAPTAHTLPRQNPKPGMVQTPSYKVETPPSVFIPKETDFPPPDFQNHQNISTPVSGPVSPRVDLNSLNNYNSIPRGWGKGNYNYGRTPPVSDF</sequence>
<protein>
    <submittedName>
        <fullName evidence="8">Uncharacterized protein LOC108742527 isoform X1</fullName>
    </submittedName>
</protein>
<feature type="region of interest" description="Disordered" evidence="5">
    <location>
        <begin position="120"/>
        <end position="154"/>
    </location>
</feature>
<proteinExistence type="inferred from homology"/>
<dbReference type="GO" id="GO:0030018">
    <property type="term" value="C:Z disc"/>
    <property type="evidence" value="ECO:0007669"/>
    <property type="project" value="TreeGrafter"/>
</dbReference>
<reference evidence="8" key="1">
    <citation type="submission" date="2025-08" db="UniProtKB">
        <authorList>
            <consortium name="RefSeq"/>
        </authorList>
    </citation>
    <scope>IDENTIFICATION</scope>
    <source>
        <tissue evidence="8">Entire body</tissue>
    </source>
</reference>
<evidence type="ECO:0000256" key="3">
    <source>
        <dbReference type="ARBA" id="ARBA00022553"/>
    </source>
</evidence>
<dbReference type="PANTHER" id="PTHR24217:SF0">
    <property type="entry name" value="PDZ DOMAIN-CONTAINING PROTEIN"/>
    <property type="match status" value="1"/>
</dbReference>
<organism evidence="7 8">
    <name type="scientific">Agrilus planipennis</name>
    <name type="common">Emerald ash borer</name>
    <name type="synonym">Agrilus marcopoli</name>
    <dbReference type="NCBI Taxonomy" id="224129"/>
    <lineage>
        <taxon>Eukaryota</taxon>
        <taxon>Metazoa</taxon>
        <taxon>Ecdysozoa</taxon>
        <taxon>Arthropoda</taxon>
        <taxon>Hexapoda</taxon>
        <taxon>Insecta</taxon>
        <taxon>Pterygota</taxon>
        <taxon>Neoptera</taxon>
        <taxon>Endopterygota</taxon>
        <taxon>Coleoptera</taxon>
        <taxon>Polyphaga</taxon>
        <taxon>Elateriformia</taxon>
        <taxon>Buprestoidea</taxon>
        <taxon>Buprestidae</taxon>
        <taxon>Agrilinae</taxon>
        <taxon>Agrilus</taxon>
    </lineage>
</organism>
<evidence type="ECO:0000256" key="6">
    <source>
        <dbReference type="SAM" id="Phobius"/>
    </source>
</evidence>
<dbReference type="OrthoDB" id="300641at2759"/>
<feature type="region of interest" description="Disordered" evidence="5">
    <location>
        <begin position="1664"/>
        <end position="1684"/>
    </location>
</feature>
<accession>A0A7F5RLN1</accession>
<keyword evidence="6" id="KW-0472">Membrane</keyword>
<keyword evidence="7" id="KW-1185">Reference proteome</keyword>
<dbReference type="GO" id="GO:0005634">
    <property type="term" value="C:nucleus"/>
    <property type="evidence" value="ECO:0007669"/>
    <property type="project" value="TreeGrafter"/>
</dbReference>
<keyword evidence="3" id="KW-0597">Phosphoprotein</keyword>
<dbReference type="GO" id="GO:0015629">
    <property type="term" value="C:actin cytoskeleton"/>
    <property type="evidence" value="ECO:0007669"/>
    <property type="project" value="TreeGrafter"/>
</dbReference>
<feature type="compositionally biased region" description="Polar residues" evidence="5">
    <location>
        <begin position="1664"/>
        <end position="1678"/>
    </location>
</feature>
<evidence type="ECO:0000313" key="8">
    <source>
        <dbReference type="RefSeq" id="XP_025836745.1"/>
    </source>
</evidence>
<evidence type="ECO:0000256" key="2">
    <source>
        <dbReference type="ARBA" id="ARBA00022490"/>
    </source>
</evidence>
<feature type="compositionally biased region" description="Polar residues" evidence="5">
    <location>
        <begin position="272"/>
        <end position="289"/>
    </location>
</feature>
<name>A0A7F5RLN1_AGRPL</name>
<comment type="similarity">
    <text evidence="4">Belongs to the synaptopodin family.</text>
</comment>
<dbReference type="GeneID" id="108742527"/>
<feature type="region of interest" description="Disordered" evidence="5">
    <location>
        <begin position="980"/>
        <end position="1010"/>
    </location>
</feature>
<dbReference type="GO" id="GO:0032233">
    <property type="term" value="P:positive regulation of actin filament bundle assembly"/>
    <property type="evidence" value="ECO:0007669"/>
    <property type="project" value="TreeGrafter"/>
</dbReference>
<dbReference type="RefSeq" id="XP_025836745.1">
    <property type="nucleotide sequence ID" value="XM_025980960.1"/>
</dbReference>
<comment type="subcellular location">
    <subcellularLocation>
        <location evidence="1">Cytoplasm</location>
    </subcellularLocation>
</comment>
<keyword evidence="2" id="KW-0963">Cytoplasm</keyword>
<feature type="region of interest" description="Disordered" evidence="5">
    <location>
        <begin position="255"/>
        <end position="310"/>
    </location>
</feature>
<keyword evidence="6" id="KW-0812">Transmembrane</keyword>
<dbReference type="InParanoid" id="A0A7F5RLN1"/>
<feature type="compositionally biased region" description="Basic and acidic residues" evidence="5">
    <location>
        <begin position="256"/>
        <end position="269"/>
    </location>
</feature>
<feature type="compositionally biased region" description="Basic and acidic residues" evidence="5">
    <location>
        <begin position="121"/>
        <end position="141"/>
    </location>
</feature>
<gene>
    <name evidence="8" type="primary">LOC108742527</name>
</gene>
<feature type="compositionally biased region" description="Low complexity" evidence="5">
    <location>
        <begin position="635"/>
        <end position="645"/>
    </location>
</feature>
<feature type="region of interest" description="Disordered" evidence="5">
    <location>
        <begin position="1083"/>
        <end position="1155"/>
    </location>
</feature>
<dbReference type="KEGG" id="apln:108742527"/>
<feature type="transmembrane region" description="Helical" evidence="6">
    <location>
        <begin position="7"/>
        <end position="24"/>
    </location>
</feature>